<name>E7GQ36_CLOS6</name>
<dbReference type="Proteomes" id="UP000002970">
    <property type="component" value="Unassembled WGS sequence"/>
</dbReference>
<dbReference type="HOGENOM" id="CLU_019796_6_4_9"/>
<keyword evidence="1" id="KW-0560">Oxidoreductase</keyword>
<protein>
    <submittedName>
        <fullName evidence="4">Dehydrogenase</fullName>
    </submittedName>
</protein>
<dbReference type="InterPro" id="IPR029753">
    <property type="entry name" value="D-isomer_DH_CS"/>
</dbReference>
<comment type="caution">
    <text evidence="4">The sequence shown here is derived from an EMBL/GenBank/DDBJ whole genome shotgun (WGS) entry which is preliminary data.</text>
</comment>
<dbReference type="Gene3D" id="3.40.50.720">
    <property type="entry name" value="NAD(P)-binding Rossmann-like Domain"/>
    <property type="match status" value="2"/>
</dbReference>
<dbReference type="PANTHER" id="PTHR43333">
    <property type="entry name" value="2-HACID_DH_C DOMAIN-CONTAINING PROTEIN"/>
    <property type="match status" value="1"/>
</dbReference>
<dbReference type="STRING" id="1512.GCA_900049235_03274"/>
<dbReference type="AlphaFoldDB" id="E7GQ36"/>
<organism evidence="4 5">
    <name type="scientific">Clostridium symbiosum (strain WAL-14163)</name>
    <dbReference type="NCBI Taxonomy" id="742740"/>
    <lineage>
        <taxon>Bacteria</taxon>
        <taxon>Bacillati</taxon>
        <taxon>Bacillota</taxon>
        <taxon>Clostridia</taxon>
        <taxon>Lachnospirales</taxon>
        <taxon>Lachnospiraceae</taxon>
        <taxon>Otoolea</taxon>
    </lineage>
</organism>
<feature type="domain" description="D-isomer specific 2-hydroxyacid dehydrogenase NAD-binding" evidence="3">
    <location>
        <begin position="1"/>
        <end position="62"/>
    </location>
</feature>
<keyword evidence="2" id="KW-0520">NAD</keyword>
<proteinExistence type="predicted"/>
<sequence>MKEGAVFLNVGRGNIVDTEALVKVLKEGKLWGASLDVFEQEPLPEDSELWSCPNLLITPHVSGGFHLPYTVDRIVEISLKNLAAYIHHEEYVSVVDRATGYKVSGSL</sequence>
<dbReference type="Pfam" id="PF02826">
    <property type="entry name" value="2-Hacid_dh_C"/>
    <property type="match status" value="1"/>
</dbReference>
<evidence type="ECO:0000259" key="3">
    <source>
        <dbReference type="Pfam" id="PF02826"/>
    </source>
</evidence>
<evidence type="ECO:0000313" key="5">
    <source>
        <dbReference type="Proteomes" id="UP000002970"/>
    </source>
</evidence>
<keyword evidence="5" id="KW-1185">Reference proteome</keyword>
<gene>
    <name evidence="4" type="ORF">HMPREF9474_03031</name>
</gene>
<accession>E7GQ36</accession>
<dbReference type="EMBL" id="ADLQ01000069">
    <property type="protein sequence ID" value="EGA93102.1"/>
    <property type="molecule type" value="Genomic_DNA"/>
</dbReference>
<evidence type="ECO:0000256" key="2">
    <source>
        <dbReference type="ARBA" id="ARBA00023027"/>
    </source>
</evidence>
<dbReference type="SUPFAM" id="SSF51735">
    <property type="entry name" value="NAD(P)-binding Rossmann-fold domains"/>
    <property type="match status" value="1"/>
</dbReference>
<evidence type="ECO:0000313" key="4">
    <source>
        <dbReference type="EMBL" id="EGA93102.1"/>
    </source>
</evidence>
<dbReference type="PROSITE" id="PS00671">
    <property type="entry name" value="D_2_HYDROXYACID_DH_3"/>
    <property type="match status" value="1"/>
</dbReference>
<dbReference type="GO" id="GO:0016616">
    <property type="term" value="F:oxidoreductase activity, acting on the CH-OH group of donors, NAD or NADP as acceptor"/>
    <property type="evidence" value="ECO:0007669"/>
    <property type="project" value="UniProtKB-ARBA"/>
</dbReference>
<dbReference type="InterPro" id="IPR006140">
    <property type="entry name" value="D-isomer_DH_NAD-bd"/>
</dbReference>
<dbReference type="InterPro" id="IPR036291">
    <property type="entry name" value="NAD(P)-bd_dom_sf"/>
</dbReference>
<dbReference type="PANTHER" id="PTHR43333:SF1">
    <property type="entry name" value="D-ISOMER SPECIFIC 2-HYDROXYACID DEHYDROGENASE NAD-BINDING DOMAIN-CONTAINING PROTEIN"/>
    <property type="match status" value="1"/>
</dbReference>
<evidence type="ECO:0000256" key="1">
    <source>
        <dbReference type="ARBA" id="ARBA00023002"/>
    </source>
</evidence>
<dbReference type="eggNOG" id="COG0111">
    <property type="taxonomic scope" value="Bacteria"/>
</dbReference>
<reference evidence="4 5" key="1">
    <citation type="submission" date="2010-12" db="EMBL/GenBank/DDBJ databases">
        <title>The Genome Sequence of Clostridium symbiosum strain WAL-14163.</title>
        <authorList>
            <person name="Earl A."/>
            <person name="Ward D."/>
            <person name="Feldgarden M."/>
            <person name="Gevers D."/>
            <person name="Finegold S.M."/>
            <person name="Summanen P.H."/>
            <person name="Molitoris D.R."/>
            <person name="Vaisanen M.L."/>
            <person name="Daigneault M."/>
            <person name="Young S.K."/>
            <person name="Zeng Q."/>
            <person name="Gargeya S."/>
            <person name="Fitzgerald M."/>
            <person name="Haas B."/>
            <person name="Abouelleil A."/>
            <person name="Alvarado L."/>
            <person name="Arachchi H.M."/>
            <person name="Berlin A."/>
            <person name="Brown A."/>
            <person name="Chapman S.B."/>
            <person name="Chen Z."/>
            <person name="Dunbar C."/>
            <person name="Freedman E."/>
            <person name="Gearin G."/>
            <person name="Gellesch M."/>
            <person name="Goldberg J."/>
            <person name="Griggs A."/>
            <person name="Gujja S."/>
            <person name="Heilman E."/>
            <person name="Heiman D."/>
            <person name="Howarth C."/>
            <person name="Larson L."/>
            <person name="Lui A."/>
            <person name="MacDonald P.J.P."/>
            <person name="Mehta T."/>
            <person name="Montmayeur A."/>
            <person name="Murphy C."/>
            <person name="Neiman D."/>
            <person name="Pearson M."/>
            <person name="Priest M."/>
            <person name="Roberts A."/>
            <person name="Saif S."/>
            <person name="Shea T."/>
            <person name="Shenoy N."/>
            <person name="Sisk P."/>
            <person name="Stolte C."/>
            <person name="Sykes S."/>
            <person name="White J."/>
            <person name="Yandava C."/>
            <person name="Nusbaum C."/>
            <person name="Birren B."/>
        </authorList>
    </citation>
    <scope>NUCLEOTIDE SEQUENCE [LARGE SCALE GENOMIC DNA]</scope>
    <source>
        <strain evidence="4 5">WAL-14163</strain>
    </source>
</reference>
<dbReference type="GO" id="GO:0051287">
    <property type="term" value="F:NAD binding"/>
    <property type="evidence" value="ECO:0007669"/>
    <property type="project" value="InterPro"/>
</dbReference>